<evidence type="ECO:0000313" key="3">
    <source>
        <dbReference type="Proteomes" id="UP000199515"/>
    </source>
</evidence>
<feature type="compositionally biased region" description="Basic and acidic residues" evidence="1">
    <location>
        <begin position="16"/>
        <end position="35"/>
    </location>
</feature>
<feature type="compositionally biased region" description="Polar residues" evidence="1">
    <location>
        <begin position="1"/>
        <end position="10"/>
    </location>
</feature>
<evidence type="ECO:0000313" key="2">
    <source>
        <dbReference type="EMBL" id="SDX16815.1"/>
    </source>
</evidence>
<dbReference type="EMBL" id="FNON01000002">
    <property type="protein sequence ID" value="SDX16815.1"/>
    <property type="molecule type" value="Genomic_DNA"/>
</dbReference>
<organism evidence="2 3">
    <name type="scientific">Amycolatopsis xylanica</name>
    <dbReference type="NCBI Taxonomy" id="589385"/>
    <lineage>
        <taxon>Bacteria</taxon>
        <taxon>Bacillati</taxon>
        <taxon>Actinomycetota</taxon>
        <taxon>Actinomycetes</taxon>
        <taxon>Pseudonocardiales</taxon>
        <taxon>Pseudonocardiaceae</taxon>
        <taxon>Amycolatopsis</taxon>
    </lineage>
</organism>
<dbReference type="Proteomes" id="UP000199515">
    <property type="component" value="Unassembled WGS sequence"/>
</dbReference>
<dbReference type="OrthoDB" id="123178at2"/>
<keyword evidence="3" id="KW-1185">Reference proteome</keyword>
<evidence type="ECO:0000256" key="1">
    <source>
        <dbReference type="SAM" id="MobiDB-lite"/>
    </source>
</evidence>
<dbReference type="AlphaFoldDB" id="A0A1H2ZHG7"/>
<dbReference type="RefSeq" id="WP_091289071.1">
    <property type="nucleotide sequence ID" value="NZ_FNON01000002.1"/>
</dbReference>
<proteinExistence type="predicted"/>
<accession>A0A1H2ZHG7</accession>
<reference evidence="2 3" key="1">
    <citation type="submission" date="2016-10" db="EMBL/GenBank/DDBJ databases">
        <authorList>
            <person name="de Groot N.N."/>
        </authorList>
    </citation>
    <scope>NUCLEOTIDE SEQUENCE [LARGE SCALE GENOMIC DNA]</scope>
    <source>
        <strain evidence="2 3">CPCC 202699</strain>
    </source>
</reference>
<protein>
    <submittedName>
        <fullName evidence="2">Uncharacterized protein</fullName>
    </submittedName>
</protein>
<feature type="region of interest" description="Disordered" evidence="1">
    <location>
        <begin position="1"/>
        <end position="56"/>
    </location>
</feature>
<name>A0A1H2ZHG7_9PSEU</name>
<gene>
    <name evidence="2" type="ORF">SAMN05421504_102526</name>
</gene>
<dbReference type="STRING" id="589385.SAMN05421504_102526"/>
<sequence length="143" mass="16226">MEERGVNTQDLLDAGPAHESREVEPETQDYGRENGEVEPGPDENTPINETRHDEPAKELFGQDEVEGFRAQWQELQAAFVDDPKRAVEDADQLVAAIMQSLAATFAEHKRELESQWQQGEAPTEDLRVALRSYRSFFNQLLNA</sequence>